<dbReference type="GO" id="GO:0008832">
    <property type="term" value="F:dGTPase activity"/>
    <property type="evidence" value="ECO:0007669"/>
    <property type="project" value="TreeGrafter"/>
</dbReference>
<feature type="region of interest" description="Disordered" evidence="2">
    <location>
        <begin position="1"/>
        <end position="21"/>
    </location>
</feature>
<gene>
    <name evidence="4" type="ORF">OVA965_LOCUS18525</name>
    <name evidence="5" type="ORF">TMI583_LOCUS18537</name>
</gene>
<comment type="similarity">
    <text evidence="1">Belongs to the SAMHD1 family.</text>
</comment>
<dbReference type="AlphaFoldDB" id="A0A8S2KF81"/>
<proteinExistence type="inferred from homology"/>
<accession>A0A8S2KF81</accession>
<reference evidence="5" key="1">
    <citation type="submission" date="2021-02" db="EMBL/GenBank/DDBJ databases">
        <authorList>
            <person name="Nowell W R."/>
        </authorList>
    </citation>
    <scope>NUCLEOTIDE SEQUENCE</scope>
</reference>
<evidence type="ECO:0000259" key="3">
    <source>
        <dbReference type="SMART" id="SM00471"/>
    </source>
</evidence>
<name>A0A8S2KF81_9BILA</name>
<dbReference type="Pfam" id="PF01966">
    <property type="entry name" value="HD"/>
    <property type="match status" value="1"/>
</dbReference>
<feature type="domain" description="HD/PDEase" evidence="3">
    <location>
        <begin position="73"/>
        <end position="233"/>
    </location>
</feature>
<evidence type="ECO:0000313" key="5">
    <source>
        <dbReference type="EMBL" id="CAF3846996.1"/>
    </source>
</evidence>
<dbReference type="InterPro" id="IPR003607">
    <property type="entry name" value="HD/PDEase_dom"/>
</dbReference>
<evidence type="ECO:0000256" key="2">
    <source>
        <dbReference type="SAM" id="MobiDB-lite"/>
    </source>
</evidence>
<dbReference type="SMART" id="SM00471">
    <property type="entry name" value="HDc"/>
    <property type="match status" value="1"/>
</dbReference>
<evidence type="ECO:0000313" key="6">
    <source>
        <dbReference type="Proteomes" id="UP000682733"/>
    </source>
</evidence>
<protein>
    <recommendedName>
        <fullName evidence="3">HD/PDEase domain-containing protein</fullName>
    </recommendedName>
</protein>
<dbReference type="CDD" id="cd00077">
    <property type="entry name" value="HDc"/>
    <property type="match status" value="1"/>
</dbReference>
<comment type="caution">
    <text evidence="5">The sequence shown here is derived from an EMBL/GenBank/DDBJ whole genome shotgun (WGS) entry which is preliminary data.</text>
</comment>
<sequence>MATTTTHIRKRTRSDTTKEDKQRYQVTKKIFNDPVHGSIELNPLLVNIIDTPQFQRLRRIKQLSVTHYVFPGASHNRFEHSVGTCYLAGELLTSLQQQQPHLDITDQDKLCVQIAALCHDLGHGPFSHLFEDVIREIRPDRNWTHEEASIKMFDYMIEQNNLKTILNRYNLNDADIIFIKELIAGPLPENNKKYVGRDSGSKQFLYEIVSNKRTGIDVDKFDYFVRDCHHLGILYSFEYKRFMKFYRVLQLDNGKSELCIRDKEVRSCYELYRTRAEIHQAVQHPVVKGVELLLTKAFISADQSVRFVNSLNESIQLSKCVDDMSAFMQLDDEVLTLIKHAPNNDDTQRAIDILNRIEGRDLFRYIGCTHPKESLTWQKADYEKACQEIITKCNFPKRQPKLSADKLMLHMVDIVFGNQGQDPILSMSCYTKEYPEKATKISPEQISSLISDKFYGQEIRLYCDNRERTICNIVRCGFKQWCMEKHFTLPRGSEHWK</sequence>
<dbReference type="Gene3D" id="3.30.70.2760">
    <property type="match status" value="1"/>
</dbReference>
<dbReference type="EMBL" id="CAJNOK010009234">
    <property type="protein sequence ID" value="CAF1084427.1"/>
    <property type="molecule type" value="Genomic_DNA"/>
</dbReference>
<organism evidence="5 6">
    <name type="scientific">Didymodactylos carnosus</name>
    <dbReference type="NCBI Taxonomy" id="1234261"/>
    <lineage>
        <taxon>Eukaryota</taxon>
        <taxon>Metazoa</taxon>
        <taxon>Spiralia</taxon>
        <taxon>Gnathifera</taxon>
        <taxon>Rotifera</taxon>
        <taxon>Eurotatoria</taxon>
        <taxon>Bdelloidea</taxon>
        <taxon>Philodinida</taxon>
        <taxon>Philodinidae</taxon>
        <taxon>Didymodactylos</taxon>
    </lineage>
</organism>
<dbReference type="GO" id="GO:0005634">
    <property type="term" value="C:nucleus"/>
    <property type="evidence" value="ECO:0007669"/>
    <property type="project" value="TreeGrafter"/>
</dbReference>
<dbReference type="InterPro" id="IPR050135">
    <property type="entry name" value="dGTPase-like"/>
</dbReference>
<dbReference type="Proteomes" id="UP000677228">
    <property type="component" value="Unassembled WGS sequence"/>
</dbReference>
<evidence type="ECO:0000313" key="4">
    <source>
        <dbReference type="EMBL" id="CAF1084427.1"/>
    </source>
</evidence>
<dbReference type="EMBL" id="CAJOBA010009251">
    <property type="protein sequence ID" value="CAF3846996.1"/>
    <property type="molecule type" value="Genomic_DNA"/>
</dbReference>
<evidence type="ECO:0000256" key="1">
    <source>
        <dbReference type="ARBA" id="ARBA00005776"/>
    </source>
</evidence>
<dbReference type="InterPro" id="IPR006674">
    <property type="entry name" value="HD_domain"/>
</dbReference>
<dbReference type="PANTHER" id="PTHR11373:SF4">
    <property type="entry name" value="DEOXYNUCLEOSIDE TRIPHOSPHATE TRIPHOSPHOHYDROLASE SAMHD1"/>
    <property type="match status" value="1"/>
</dbReference>
<dbReference type="Gene3D" id="1.10.3210.10">
    <property type="entry name" value="Hypothetical protein af1432"/>
    <property type="match status" value="1"/>
</dbReference>
<dbReference type="PANTHER" id="PTHR11373">
    <property type="entry name" value="DEOXYNUCLEOSIDE TRIPHOSPHATE TRIPHOSPHOHYDROLASE"/>
    <property type="match status" value="1"/>
</dbReference>
<dbReference type="GO" id="GO:0006203">
    <property type="term" value="P:dGTP catabolic process"/>
    <property type="evidence" value="ECO:0007669"/>
    <property type="project" value="TreeGrafter"/>
</dbReference>
<dbReference type="SUPFAM" id="SSF109604">
    <property type="entry name" value="HD-domain/PDEase-like"/>
    <property type="match status" value="1"/>
</dbReference>
<dbReference type="Proteomes" id="UP000682733">
    <property type="component" value="Unassembled WGS sequence"/>
</dbReference>